<protein>
    <submittedName>
        <fullName evidence="2">Uncharacterized protein</fullName>
    </submittedName>
</protein>
<dbReference type="PANTHER" id="PTHR37517:SF3">
    <property type="entry name" value="TRANSMEMBRANE PROTEIN"/>
    <property type="match status" value="1"/>
</dbReference>
<gene>
    <name evidence="2" type="ORF">DICPUDRAFT_155357</name>
</gene>
<feature type="transmembrane region" description="Helical" evidence="1">
    <location>
        <begin position="93"/>
        <end position="115"/>
    </location>
</feature>
<feature type="transmembrane region" description="Helical" evidence="1">
    <location>
        <begin position="58"/>
        <end position="81"/>
    </location>
</feature>
<keyword evidence="1" id="KW-0472">Membrane</keyword>
<evidence type="ECO:0000256" key="1">
    <source>
        <dbReference type="SAM" id="Phobius"/>
    </source>
</evidence>
<dbReference type="GeneID" id="10508526"/>
<keyword evidence="1" id="KW-1133">Transmembrane helix</keyword>
<dbReference type="Proteomes" id="UP000001064">
    <property type="component" value="Unassembled WGS sequence"/>
</dbReference>
<dbReference type="RefSeq" id="XP_003290827.1">
    <property type="nucleotide sequence ID" value="XM_003290779.1"/>
</dbReference>
<evidence type="ECO:0000313" key="2">
    <source>
        <dbReference type="EMBL" id="EGC32658.1"/>
    </source>
</evidence>
<dbReference type="AlphaFoldDB" id="F0ZTS5"/>
<name>F0ZTS5_DICPU</name>
<reference evidence="3" key="1">
    <citation type="journal article" date="2011" name="Genome Biol.">
        <title>Comparative genomics of the social amoebae Dictyostelium discoideum and Dictyostelium purpureum.</title>
        <authorList>
            <consortium name="US DOE Joint Genome Institute (JGI-PGF)"/>
            <person name="Sucgang R."/>
            <person name="Kuo A."/>
            <person name="Tian X."/>
            <person name="Salerno W."/>
            <person name="Parikh A."/>
            <person name="Feasley C.L."/>
            <person name="Dalin E."/>
            <person name="Tu H."/>
            <person name="Huang E."/>
            <person name="Barry K."/>
            <person name="Lindquist E."/>
            <person name="Shapiro H."/>
            <person name="Bruce D."/>
            <person name="Schmutz J."/>
            <person name="Salamov A."/>
            <person name="Fey P."/>
            <person name="Gaudet P."/>
            <person name="Anjard C."/>
            <person name="Babu M.M."/>
            <person name="Basu S."/>
            <person name="Bushmanova Y."/>
            <person name="van der Wel H."/>
            <person name="Katoh-Kurasawa M."/>
            <person name="Dinh C."/>
            <person name="Coutinho P.M."/>
            <person name="Saito T."/>
            <person name="Elias M."/>
            <person name="Schaap P."/>
            <person name="Kay R.R."/>
            <person name="Henrissat B."/>
            <person name="Eichinger L."/>
            <person name="Rivero F."/>
            <person name="Putnam N.H."/>
            <person name="West C.M."/>
            <person name="Loomis W.F."/>
            <person name="Chisholm R.L."/>
            <person name="Shaulsky G."/>
            <person name="Strassmann J.E."/>
            <person name="Queller D.C."/>
            <person name="Kuspa A."/>
            <person name="Grigoriev I.V."/>
        </authorList>
    </citation>
    <scope>NUCLEOTIDE SEQUENCE [LARGE SCALE GENOMIC DNA]</scope>
    <source>
        <strain evidence="3">QSDP1</strain>
    </source>
</reference>
<dbReference type="PANTHER" id="PTHR37517">
    <property type="entry name" value="TRANSMEMBRANE PROTEIN"/>
    <property type="match status" value="1"/>
</dbReference>
<dbReference type="InParanoid" id="F0ZTS5"/>
<dbReference type="VEuPathDB" id="AmoebaDB:DICPUDRAFT_155357"/>
<organism evidence="2 3">
    <name type="scientific">Dictyostelium purpureum</name>
    <name type="common">Slime mold</name>
    <dbReference type="NCBI Taxonomy" id="5786"/>
    <lineage>
        <taxon>Eukaryota</taxon>
        <taxon>Amoebozoa</taxon>
        <taxon>Evosea</taxon>
        <taxon>Eumycetozoa</taxon>
        <taxon>Dictyostelia</taxon>
        <taxon>Dictyosteliales</taxon>
        <taxon>Dictyosteliaceae</taxon>
        <taxon>Dictyostelium</taxon>
    </lineage>
</organism>
<proteinExistence type="predicted"/>
<dbReference type="EMBL" id="GL871182">
    <property type="protein sequence ID" value="EGC32658.1"/>
    <property type="molecule type" value="Genomic_DNA"/>
</dbReference>
<evidence type="ECO:0000313" key="3">
    <source>
        <dbReference type="Proteomes" id="UP000001064"/>
    </source>
</evidence>
<sequence length="128" mass="14937">MTNVTYPNPSSYQQQQQPPQQVQQIPQHTVLTPQYYTVNTPLIERPHNKGDKHASDRAYSVTFFVLGFFFFFPFFFNFAYLKSPHCYARKISLASLIVGTLYLCAAVSVTSSFYFGMRCWNGYYYDFC</sequence>
<keyword evidence="3" id="KW-1185">Reference proteome</keyword>
<dbReference type="KEGG" id="dpp:DICPUDRAFT_155357"/>
<accession>F0ZTS5</accession>
<keyword evidence="1" id="KW-0812">Transmembrane</keyword>